<name>A0ABR2QC52_9ROSI</name>
<sequence length="502" mass="56716">MDDSCAVCADSLEWVAYGACGHRDVCSTCVARLRFICNDRRRCICKTESNDIFVTEALGDYTWKINDFSVFPSQVREGRTGSYWYHEDTQAFFDDDDHYKVIKAMCRLSCNVCDQSQDGVKRRGNFRNIEHLKGHLFHMHRLAMCSLCLEGRRVFISEQKLYSRAQLNRHTNTGDSEVDGTESERGGFMGHPKCVFCKIPFYGDSCIQDNINITRNTTTSRQDDFYVSFVLVLTFKVKWNSENCLPQIHFRQDHYLCEDEACLAKKFTVFRSVAELKRHNAIEQGGRMSRAQRNAALQLPTRFQYRSSDEDNHYRRGRMFWPQPYDTDYQLSMAIEASLRTANAVTDSESSSRYRRALEAGSSGAPFQESSFPPLPMVPENNTKEAHLRCQKNRKKKNSSSAQTSCRPLEASGSSSQNGKITTSAAASSVVTGNASRISHSSSTSNLGNGGYLESGPSVSAAQRHKQSVLRIVEDVHTNIQEKKEDVHTTNKSLAEKVLSCS</sequence>
<dbReference type="InterPro" id="IPR056437">
    <property type="entry name" value="Znf-C2H2_ZNF598/HEL2"/>
</dbReference>
<organism evidence="3 4">
    <name type="scientific">Hibiscus sabdariffa</name>
    <name type="common">roselle</name>
    <dbReference type="NCBI Taxonomy" id="183260"/>
    <lineage>
        <taxon>Eukaryota</taxon>
        <taxon>Viridiplantae</taxon>
        <taxon>Streptophyta</taxon>
        <taxon>Embryophyta</taxon>
        <taxon>Tracheophyta</taxon>
        <taxon>Spermatophyta</taxon>
        <taxon>Magnoliopsida</taxon>
        <taxon>eudicotyledons</taxon>
        <taxon>Gunneridae</taxon>
        <taxon>Pentapetalae</taxon>
        <taxon>rosids</taxon>
        <taxon>malvids</taxon>
        <taxon>Malvales</taxon>
        <taxon>Malvaceae</taxon>
        <taxon>Malvoideae</taxon>
        <taxon>Hibiscus</taxon>
    </lineage>
</organism>
<protein>
    <recommendedName>
        <fullName evidence="2">ZNF598/HEL2 C2H2 zinc finger domain-containing protein</fullName>
    </recommendedName>
</protein>
<feature type="domain" description="ZNF598/HEL2 C2H2 zinc finger" evidence="2">
    <location>
        <begin position="248"/>
        <end position="279"/>
    </location>
</feature>
<evidence type="ECO:0000259" key="2">
    <source>
        <dbReference type="Pfam" id="PF23230"/>
    </source>
</evidence>
<comment type="caution">
    <text evidence="3">The sequence shown here is derived from an EMBL/GenBank/DDBJ whole genome shotgun (WGS) entry which is preliminary data.</text>
</comment>
<dbReference type="Pfam" id="PF25447">
    <property type="entry name" value="RING_ZNF598"/>
    <property type="match status" value="1"/>
</dbReference>
<accession>A0ABR2QC52</accession>
<dbReference type="InterPro" id="IPR044288">
    <property type="entry name" value="ZNF598/HEL2"/>
</dbReference>
<dbReference type="Pfam" id="PF23230">
    <property type="entry name" value="zf-C2H2_13"/>
    <property type="match status" value="1"/>
</dbReference>
<gene>
    <name evidence="3" type="ORF">V6N11_083653</name>
</gene>
<dbReference type="PANTHER" id="PTHR22938:SF0">
    <property type="entry name" value="E3 UBIQUITIN-PROTEIN LIGASE ZNF598"/>
    <property type="match status" value="1"/>
</dbReference>
<evidence type="ECO:0000313" key="3">
    <source>
        <dbReference type="EMBL" id="KAK8998262.1"/>
    </source>
</evidence>
<evidence type="ECO:0000313" key="4">
    <source>
        <dbReference type="Proteomes" id="UP001396334"/>
    </source>
</evidence>
<feature type="compositionally biased region" description="Polar residues" evidence="1">
    <location>
        <begin position="437"/>
        <end position="447"/>
    </location>
</feature>
<dbReference type="EMBL" id="JBBPBN010000041">
    <property type="protein sequence ID" value="KAK8998262.1"/>
    <property type="molecule type" value="Genomic_DNA"/>
</dbReference>
<evidence type="ECO:0000256" key="1">
    <source>
        <dbReference type="SAM" id="MobiDB-lite"/>
    </source>
</evidence>
<reference evidence="3 4" key="1">
    <citation type="journal article" date="2024" name="G3 (Bethesda)">
        <title>Genome assembly of Hibiscus sabdariffa L. provides insights into metabolisms of medicinal natural products.</title>
        <authorList>
            <person name="Kim T."/>
        </authorList>
    </citation>
    <scope>NUCLEOTIDE SEQUENCE [LARGE SCALE GENOMIC DNA]</scope>
    <source>
        <strain evidence="3">TK-2024</strain>
        <tissue evidence="3">Old leaves</tissue>
    </source>
</reference>
<feature type="compositionally biased region" description="Basic residues" evidence="1">
    <location>
        <begin position="389"/>
        <end position="398"/>
    </location>
</feature>
<feature type="region of interest" description="Disordered" evidence="1">
    <location>
        <begin position="437"/>
        <end position="466"/>
    </location>
</feature>
<keyword evidence="4" id="KW-1185">Reference proteome</keyword>
<feature type="compositionally biased region" description="Polar residues" evidence="1">
    <location>
        <begin position="399"/>
        <end position="421"/>
    </location>
</feature>
<dbReference type="PANTHER" id="PTHR22938">
    <property type="entry name" value="ZINC FINGER PROTEIN 598"/>
    <property type="match status" value="1"/>
</dbReference>
<dbReference type="Proteomes" id="UP001396334">
    <property type="component" value="Unassembled WGS sequence"/>
</dbReference>
<proteinExistence type="predicted"/>
<feature type="region of interest" description="Disordered" evidence="1">
    <location>
        <begin position="341"/>
        <end position="421"/>
    </location>
</feature>